<protein>
    <submittedName>
        <fullName evidence="9">Blastoderm-specific protein 25D isoform X1</fullName>
    </submittedName>
</protein>
<feature type="compositionally biased region" description="Polar residues" evidence="6">
    <location>
        <begin position="688"/>
        <end position="701"/>
    </location>
</feature>
<evidence type="ECO:0000256" key="5">
    <source>
        <dbReference type="SAM" id="Coils"/>
    </source>
</evidence>
<organism evidence="7">
    <name type="scientific">Musca domestica</name>
    <name type="common">House fly</name>
    <dbReference type="NCBI Taxonomy" id="7370"/>
    <lineage>
        <taxon>Eukaryota</taxon>
        <taxon>Metazoa</taxon>
        <taxon>Ecdysozoa</taxon>
        <taxon>Arthropoda</taxon>
        <taxon>Hexapoda</taxon>
        <taxon>Insecta</taxon>
        <taxon>Pterygota</taxon>
        <taxon>Neoptera</taxon>
        <taxon>Endopterygota</taxon>
        <taxon>Diptera</taxon>
        <taxon>Brachycera</taxon>
        <taxon>Muscomorpha</taxon>
        <taxon>Muscoidea</taxon>
        <taxon>Muscidae</taxon>
        <taxon>Musca</taxon>
    </lineage>
</organism>
<evidence type="ECO:0000256" key="6">
    <source>
        <dbReference type="SAM" id="MobiDB-lite"/>
    </source>
</evidence>
<evidence type="ECO:0000256" key="4">
    <source>
        <dbReference type="ARBA" id="ARBA00023212"/>
    </source>
</evidence>
<keyword evidence="2" id="KW-0963">Cytoplasm</keyword>
<feature type="region of interest" description="Disordered" evidence="6">
    <location>
        <begin position="570"/>
        <end position="640"/>
    </location>
</feature>
<dbReference type="RefSeq" id="XP_005180214.1">
    <property type="nucleotide sequence ID" value="XM_005180157.3"/>
</dbReference>
<name>A0A1I8N851_MUSDO</name>
<dbReference type="GeneID" id="101887277"/>
<keyword evidence="4" id="KW-0206">Cytoskeleton</keyword>
<evidence type="ECO:0000256" key="1">
    <source>
        <dbReference type="ARBA" id="ARBA00004300"/>
    </source>
</evidence>
<feature type="compositionally biased region" description="Polar residues" evidence="6">
    <location>
        <begin position="949"/>
        <end position="958"/>
    </location>
</feature>
<dbReference type="KEGG" id="mde:101887277"/>
<feature type="coiled-coil region" evidence="5">
    <location>
        <begin position="442"/>
        <end position="511"/>
    </location>
</feature>
<feature type="region of interest" description="Disordered" evidence="6">
    <location>
        <begin position="684"/>
        <end position="707"/>
    </location>
</feature>
<evidence type="ECO:0000313" key="8">
    <source>
        <dbReference type="Proteomes" id="UP001652621"/>
    </source>
</evidence>
<feature type="region of interest" description="Disordered" evidence="6">
    <location>
        <begin position="109"/>
        <end position="210"/>
    </location>
</feature>
<evidence type="ECO:0000313" key="9">
    <source>
        <dbReference type="RefSeq" id="XP_005180214.1"/>
    </source>
</evidence>
<sequence>MEFSQDPYELKLFQMFNSCDSQQCGYLDEQSLRRLCGLLELRDKGKVLIDNLAAEGRTSHVTFENFKEALLNFLGTELDGGGGGSSLTTSEQSKSTDKAVVEANDGNVVERSLVISENPQQQLDQEETFMDSPPESSDREVSPKLVMGTKKYGRRSRPHNSKTGDASASDSEDSTEEKDSSSHRGCITQQVQRSTSQTDIPGTRRRQTVGVTETKLKRCASLPAQRNLFNQNKTKFQNKAKIGNDSLIQLAKKPLSSSVESLGLKNLSSAMHAVWSSYEWELSKAHLNTGHLAKDTPGLMETLPVNTILDLWERSNIPNGRGILLALGFDSDEINLAQLNKVMEEEIPNLDEEPQQALMKACLALQSVELTNLRQTSKQLHDENSKLRSDNKDANRRIALLAVEIDERHASLEDATKKEIRLLEQKHAGVVRDLTARLASDRENWCNLNSRLEARIKSFEQDEIRFKTELELVRKENEDLESEQHKMQKQITELLEKNIELQRELTDMDEKKHAGQYRESHDKSMADEEVLTLVDKISKLQLENCNLRDKNDELMAEVESLHHELNKMKIKSKKSLASPEEATVSNQEESDSNSGNTATKRRGDSPTKTRLIEESPRLGKLRKCANDETHTGSENSDTSGEWMALNSELQNSQQTKTLKKAHEEIESLRKRIRDLEDELKMAKELATQKASGDGTESSSPTPEERCRELEASLEQMQKAYEDCEDYWQAKLTEERALFEKERQIYEEEQQESDKKFTELMEKVREYEEQFSKDGRLSPIEEKDMLEQQYADLEAEAEEIRENARKMFEEKSQEIEMLQNEIEDLRLRLGESVEILTGAYELKPENAASNAMNLAESCSPASSPISYLWHQSTIQEPSKNCQQSVENNLPTLMPVAPLSNNAVRLNLTTSETTIFSTPPQTSLQSPIEKPSQSQSHNTATSEAGDVADCETSSTASGKSFETHSIHSNHSLQQRNTQLATKSNASTKNSSTSPTPSVMKEELKRLKFFELSLKEQIKDLSLQRDGLIMELQQLQEAKPVLEKAYARTAHPSLIQRVNQLELKNRHLQNVIKQQQQYTDSIMQQSWRNHQIELNELHERLETQGRLIVDQVQRLQKADFLVKDLYVENSHLTASVQRLEQQRVRASMLQQQPQQRQNCSVLPGMP</sequence>
<dbReference type="Proteomes" id="UP001652621">
    <property type="component" value="Unplaced"/>
</dbReference>
<accession>A0A1I8N851</accession>
<feature type="compositionally biased region" description="Polar residues" evidence="6">
    <location>
        <begin position="187"/>
        <end position="200"/>
    </location>
</feature>
<feature type="region of interest" description="Disordered" evidence="6">
    <location>
        <begin position="913"/>
        <end position="997"/>
    </location>
</feature>
<dbReference type="STRING" id="7370.A0A1I8N851"/>
<evidence type="ECO:0000256" key="2">
    <source>
        <dbReference type="ARBA" id="ARBA00022490"/>
    </source>
</evidence>
<dbReference type="eggNOG" id="ENOG502R2VA">
    <property type="taxonomic scope" value="Eukaryota"/>
</dbReference>
<dbReference type="GO" id="GO:0034454">
    <property type="term" value="P:microtubule anchoring at centrosome"/>
    <property type="evidence" value="ECO:0007669"/>
    <property type="project" value="TreeGrafter"/>
</dbReference>
<dbReference type="PANTHER" id="PTHR18905">
    <property type="entry name" value="NINEIN"/>
    <property type="match status" value="1"/>
</dbReference>
<feature type="coiled-coil region" evidence="5">
    <location>
        <begin position="370"/>
        <end position="397"/>
    </location>
</feature>
<comment type="subcellular location">
    <subcellularLocation>
        <location evidence="1">Cytoplasm</location>
        <location evidence="1">Cytoskeleton</location>
        <location evidence="1">Microtubule organizing center</location>
        <location evidence="1">Centrosome</location>
    </subcellularLocation>
</comment>
<dbReference type="EnsemblMetazoa" id="MDOA012570-RC">
    <property type="protein sequence ID" value="MDOA012570-PC"/>
    <property type="gene ID" value="MDOA012570"/>
</dbReference>
<proteinExistence type="predicted"/>
<evidence type="ECO:0000256" key="3">
    <source>
        <dbReference type="ARBA" id="ARBA00022553"/>
    </source>
</evidence>
<keyword evidence="8" id="KW-1185">Reference proteome</keyword>
<keyword evidence="3" id="KW-0597">Phosphoprotein</keyword>
<keyword evidence="5" id="KW-0175">Coiled coil</keyword>
<feature type="coiled-coil region" evidence="5">
    <location>
        <begin position="1015"/>
        <end position="1075"/>
    </location>
</feature>
<feature type="compositionally biased region" description="Basic residues" evidence="6">
    <location>
        <begin position="151"/>
        <end position="160"/>
    </location>
</feature>
<feature type="compositionally biased region" description="Polar residues" evidence="6">
    <location>
        <begin position="913"/>
        <end position="940"/>
    </location>
</feature>
<feature type="compositionally biased region" description="Polar residues" evidence="6">
    <location>
        <begin position="583"/>
        <end position="598"/>
    </location>
</feature>
<feature type="compositionally biased region" description="Polar residues" evidence="6">
    <location>
        <begin position="964"/>
        <end position="977"/>
    </location>
</feature>
<feature type="compositionally biased region" description="Basic and acidic residues" evidence="6">
    <location>
        <begin position="601"/>
        <end position="617"/>
    </location>
</feature>
<feature type="compositionally biased region" description="Low complexity" evidence="6">
    <location>
        <begin position="978"/>
        <end position="995"/>
    </location>
</feature>
<reference evidence="7" key="1">
    <citation type="submission" date="2020-05" db="UniProtKB">
        <authorList>
            <consortium name="EnsemblMetazoa"/>
        </authorList>
    </citation>
    <scope>IDENTIFICATION</scope>
    <source>
        <strain evidence="7">Aabys</strain>
    </source>
</reference>
<gene>
    <name evidence="7" type="primary">101887277</name>
    <name evidence="9" type="synonym">LOC101887277</name>
</gene>
<evidence type="ECO:0000313" key="7">
    <source>
        <dbReference type="EnsemblMetazoa" id="MDOA012570-PC"/>
    </source>
</evidence>
<dbReference type="OrthoDB" id="5799458at2759"/>
<dbReference type="PANTHER" id="PTHR18905:SF13">
    <property type="entry name" value="NON-CENTROSOMAL MICROTUBULE ARRAY"/>
    <property type="match status" value="1"/>
</dbReference>
<dbReference type="AlphaFoldDB" id="A0A1I8N851"/>
<reference evidence="9" key="2">
    <citation type="submission" date="2025-04" db="UniProtKB">
        <authorList>
            <consortium name="RefSeq"/>
        </authorList>
    </citation>
    <scope>IDENTIFICATION</scope>
    <source>
        <strain evidence="9">Aabys</strain>
    </source>
</reference>
<dbReference type="GO" id="GO:0005813">
    <property type="term" value="C:centrosome"/>
    <property type="evidence" value="ECO:0007669"/>
    <property type="project" value="UniProtKB-SubCell"/>
</dbReference>
<dbReference type="VEuPathDB" id="VectorBase:MDOMA2_002055"/>
<dbReference type="VEuPathDB" id="VectorBase:MDOA012570"/>